<evidence type="ECO:0000313" key="3">
    <source>
        <dbReference type="Proteomes" id="UP000076871"/>
    </source>
</evidence>
<gene>
    <name evidence="2" type="ORF">LAESUDRAFT_465858</name>
</gene>
<reference evidence="2 3" key="1">
    <citation type="journal article" date="2016" name="Mol. Biol. Evol.">
        <title>Comparative Genomics of Early-Diverging Mushroom-Forming Fungi Provides Insights into the Origins of Lignocellulose Decay Capabilities.</title>
        <authorList>
            <person name="Nagy L.G."/>
            <person name="Riley R."/>
            <person name="Tritt A."/>
            <person name="Adam C."/>
            <person name="Daum C."/>
            <person name="Floudas D."/>
            <person name="Sun H."/>
            <person name="Yadav J.S."/>
            <person name="Pangilinan J."/>
            <person name="Larsson K.H."/>
            <person name="Matsuura K."/>
            <person name="Barry K."/>
            <person name="Labutti K."/>
            <person name="Kuo R."/>
            <person name="Ohm R.A."/>
            <person name="Bhattacharya S.S."/>
            <person name="Shirouzu T."/>
            <person name="Yoshinaga Y."/>
            <person name="Martin F.M."/>
            <person name="Grigoriev I.V."/>
            <person name="Hibbett D.S."/>
        </authorList>
    </citation>
    <scope>NUCLEOTIDE SEQUENCE [LARGE SCALE GENOMIC DNA]</scope>
    <source>
        <strain evidence="2 3">93-53</strain>
    </source>
</reference>
<protein>
    <submittedName>
        <fullName evidence="2">Uncharacterized protein</fullName>
    </submittedName>
</protein>
<dbReference type="RefSeq" id="XP_040767676.1">
    <property type="nucleotide sequence ID" value="XM_040902581.1"/>
</dbReference>
<dbReference type="InParanoid" id="A0A165G7I6"/>
<dbReference type="EMBL" id="KV427610">
    <property type="protein sequence ID" value="KZT09936.1"/>
    <property type="molecule type" value="Genomic_DNA"/>
</dbReference>
<evidence type="ECO:0000256" key="1">
    <source>
        <dbReference type="SAM" id="MobiDB-lite"/>
    </source>
</evidence>
<keyword evidence="3" id="KW-1185">Reference proteome</keyword>
<sequence length="178" mass="20317">MRVKNGIGSLFFRSNNFRKRASRKDSNTSTLTRERGCDTRHSEPMRATTVSWYPDAPEILMLSTTPDSPYTFPCQPSPSRIYQDCTWKHLLRVFNFCLNLAQESRKWGPTKIVSERAIPRKFLLNIVSRGQTRQFLQTSAGTLRISLSDLARFILCLPLDGVTALRYTLGVVAIARNM</sequence>
<accession>A0A165G7I6</accession>
<proteinExistence type="predicted"/>
<feature type="region of interest" description="Disordered" evidence="1">
    <location>
        <begin position="21"/>
        <end position="40"/>
    </location>
</feature>
<name>A0A165G7I6_9APHY</name>
<evidence type="ECO:0000313" key="2">
    <source>
        <dbReference type="EMBL" id="KZT09936.1"/>
    </source>
</evidence>
<organism evidence="2 3">
    <name type="scientific">Laetiporus sulphureus 93-53</name>
    <dbReference type="NCBI Taxonomy" id="1314785"/>
    <lineage>
        <taxon>Eukaryota</taxon>
        <taxon>Fungi</taxon>
        <taxon>Dikarya</taxon>
        <taxon>Basidiomycota</taxon>
        <taxon>Agaricomycotina</taxon>
        <taxon>Agaricomycetes</taxon>
        <taxon>Polyporales</taxon>
        <taxon>Laetiporus</taxon>
    </lineage>
</organism>
<dbReference type="Proteomes" id="UP000076871">
    <property type="component" value="Unassembled WGS sequence"/>
</dbReference>
<dbReference type="GeneID" id="63819612"/>
<dbReference type="AlphaFoldDB" id="A0A165G7I6"/>